<dbReference type="InterPro" id="IPR000340">
    <property type="entry name" value="Dual-sp_phosphatase_cat-dom"/>
</dbReference>
<evidence type="ECO:0000256" key="2">
    <source>
        <dbReference type="ARBA" id="ARBA00013064"/>
    </source>
</evidence>
<accession>A0A1X7VT86</accession>
<dbReference type="AlphaFoldDB" id="A0A1X7VT86"/>
<dbReference type="EnsemblMetazoa" id="XM_003382942.3">
    <property type="protein sequence ID" value="XP_003382990.1"/>
    <property type="gene ID" value="LOC100632228"/>
</dbReference>
<dbReference type="InterPro" id="IPR020422">
    <property type="entry name" value="TYR_PHOSPHATASE_DUAL_dom"/>
</dbReference>
<dbReference type="OrthoDB" id="165342at2759"/>
<evidence type="ECO:0000259" key="6">
    <source>
        <dbReference type="PROSITE" id="PS50054"/>
    </source>
</evidence>
<dbReference type="CDD" id="cd01446">
    <property type="entry name" value="DSP_MapKP"/>
    <property type="match status" value="1"/>
</dbReference>
<dbReference type="SUPFAM" id="SSF52821">
    <property type="entry name" value="Rhodanese/Cell cycle control phosphatase"/>
    <property type="match status" value="1"/>
</dbReference>
<evidence type="ECO:0000313" key="10">
    <source>
        <dbReference type="Proteomes" id="UP000007879"/>
    </source>
</evidence>
<dbReference type="InterPro" id="IPR001763">
    <property type="entry name" value="Rhodanese-like_dom"/>
</dbReference>
<dbReference type="Pfam" id="PF00782">
    <property type="entry name" value="DSPc"/>
    <property type="match status" value="1"/>
</dbReference>
<sequence>MKTVCVSWLAEQLRHHSDSVLLLDTRCSEEYKDGCIVSAVNVYCCSPLILRRLKKGNVSVESLLLCEEDKEKYSKARESEEISVVVYDEAGSSSGESDSLTSSLLKKLTREAKNVSFLSGGYTGFKNSYSSMCTDSKASLLKQARRPSSLVLQLQNLSTVSDDSSSDSSSSDESPSPVQERRKIPFMILSHLYLGCREAASDIEALRESGISRVLNVTSEDSKYRSMDSFTYYQIPVEDVHEVDMLQHLPEAFTFIEEARLSGEKVIVHCHAGMSRSVTVVLSYLMKYYGYTFNSAYDYVKQKKSNISPNFSFIQQLVQFESSLRSSPADSGIDSQTTSPVEASSNSNYSLDVFNSSSTTSLTQSPSNFRRCILAA</sequence>
<evidence type="ECO:0000256" key="4">
    <source>
        <dbReference type="ARBA" id="ARBA00022912"/>
    </source>
</evidence>
<dbReference type="PROSITE" id="PS50206">
    <property type="entry name" value="RHODANESE_3"/>
    <property type="match status" value="1"/>
</dbReference>
<dbReference type="InterPro" id="IPR036873">
    <property type="entry name" value="Rhodanese-like_dom_sf"/>
</dbReference>
<dbReference type="SUPFAM" id="SSF52799">
    <property type="entry name" value="(Phosphotyrosine protein) phosphatases II"/>
    <property type="match status" value="1"/>
</dbReference>
<dbReference type="PROSITE" id="PS50054">
    <property type="entry name" value="TYR_PHOSPHATASE_DUAL"/>
    <property type="match status" value="1"/>
</dbReference>
<dbReference type="GO" id="GO:0033550">
    <property type="term" value="F:MAP kinase tyrosine phosphatase activity"/>
    <property type="evidence" value="ECO:0007669"/>
    <property type="project" value="TreeGrafter"/>
</dbReference>
<dbReference type="InterPro" id="IPR029021">
    <property type="entry name" value="Prot-tyrosine_phosphatase-like"/>
</dbReference>
<reference evidence="10" key="1">
    <citation type="journal article" date="2010" name="Nature">
        <title>The Amphimedon queenslandica genome and the evolution of animal complexity.</title>
        <authorList>
            <person name="Srivastava M."/>
            <person name="Simakov O."/>
            <person name="Chapman J."/>
            <person name="Fahey B."/>
            <person name="Gauthier M.E."/>
            <person name="Mitros T."/>
            <person name="Richards G.S."/>
            <person name="Conaco C."/>
            <person name="Dacre M."/>
            <person name="Hellsten U."/>
            <person name="Larroux C."/>
            <person name="Putnam N.H."/>
            <person name="Stanke M."/>
            <person name="Adamska M."/>
            <person name="Darling A."/>
            <person name="Degnan S.M."/>
            <person name="Oakley T.H."/>
            <person name="Plachetzki D.C."/>
            <person name="Zhai Y."/>
            <person name="Adamski M."/>
            <person name="Calcino A."/>
            <person name="Cummins S.F."/>
            <person name="Goodstein D.M."/>
            <person name="Harris C."/>
            <person name="Jackson D.J."/>
            <person name="Leys S.P."/>
            <person name="Shu S."/>
            <person name="Woodcroft B.J."/>
            <person name="Vervoort M."/>
            <person name="Kosik K.S."/>
            <person name="Manning G."/>
            <person name="Degnan B.M."/>
            <person name="Rokhsar D.S."/>
        </authorList>
    </citation>
    <scope>NUCLEOTIDE SEQUENCE [LARGE SCALE GENOMIC DNA]</scope>
</reference>
<dbReference type="GO" id="GO:0005737">
    <property type="term" value="C:cytoplasm"/>
    <property type="evidence" value="ECO:0007669"/>
    <property type="project" value="TreeGrafter"/>
</dbReference>
<comment type="similarity">
    <text evidence="1">Belongs to the protein-tyrosine phosphatase family. Non-receptor class dual specificity subfamily.</text>
</comment>
<keyword evidence="10" id="KW-1185">Reference proteome</keyword>
<dbReference type="KEGG" id="aqu:100632228"/>
<evidence type="ECO:0000259" key="7">
    <source>
        <dbReference type="PROSITE" id="PS50056"/>
    </source>
</evidence>
<gene>
    <name evidence="9" type="primary">100632228</name>
</gene>
<evidence type="ECO:0000256" key="1">
    <source>
        <dbReference type="ARBA" id="ARBA00008601"/>
    </source>
</evidence>
<dbReference type="SMART" id="SM00450">
    <property type="entry name" value="RHOD"/>
    <property type="match status" value="1"/>
</dbReference>
<feature type="domain" description="Tyrosine specific protein phosphatases" evidence="7">
    <location>
        <begin position="247"/>
        <end position="307"/>
    </location>
</feature>
<dbReference type="PRINTS" id="PR01764">
    <property type="entry name" value="MAPKPHPHTASE"/>
</dbReference>
<evidence type="ECO:0000313" key="9">
    <source>
        <dbReference type="EnsemblMetazoa" id="Aqu2.1.42623_001"/>
    </source>
</evidence>
<dbReference type="SMART" id="SM00195">
    <property type="entry name" value="DSPc"/>
    <property type="match status" value="1"/>
</dbReference>
<keyword evidence="4" id="KW-0904">Protein phosphatase</keyword>
<reference evidence="9" key="2">
    <citation type="submission" date="2017-05" db="UniProtKB">
        <authorList>
            <consortium name="EnsemblMetazoa"/>
        </authorList>
    </citation>
    <scope>IDENTIFICATION</scope>
</reference>
<dbReference type="Gene3D" id="3.90.190.10">
    <property type="entry name" value="Protein tyrosine phosphatase superfamily"/>
    <property type="match status" value="1"/>
</dbReference>
<dbReference type="PROSITE" id="PS50056">
    <property type="entry name" value="TYR_PHOSPHATASE_2"/>
    <property type="match status" value="1"/>
</dbReference>
<dbReference type="Pfam" id="PF00581">
    <property type="entry name" value="Rhodanese"/>
    <property type="match status" value="1"/>
</dbReference>
<dbReference type="CDD" id="cd14498">
    <property type="entry name" value="DSP"/>
    <property type="match status" value="1"/>
</dbReference>
<name>A0A1X7VT86_AMPQE</name>
<evidence type="ECO:0000256" key="3">
    <source>
        <dbReference type="ARBA" id="ARBA00022801"/>
    </source>
</evidence>
<dbReference type="PANTHER" id="PTHR10159">
    <property type="entry name" value="DUAL SPECIFICITY PROTEIN PHOSPHATASE"/>
    <property type="match status" value="1"/>
</dbReference>
<dbReference type="GO" id="GO:0008330">
    <property type="term" value="F:protein tyrosine/threonine phosphatase activity"/>
    <property type="evidence" value="ECO:0007669"/>
    <property type="project" value="TreeGrafter"/>
</dbReference>
<keyword evidence="3" id="KW-0378">Hydrolase</keyword>
<dbReference type="STRING" id="400682.A0A1X7VT86"/>
<evidence type="ECO:0000256" key="5">
    <source>
        <dbReference type="SAM" id="MobiDB-lite"/>
    </source>
</evidence>
<feature type="domain" description="Rhodanese" evidence="8">
    <location>
        <begin position="16"/>
        <end position="134"/>
    </location>
</feature>
<dbReference type="InterPro" id="IPR008343">
    <property type="entry name" value="MKP"/>
</dbReference>
<dbReference type="EC" id="3.1.3.48" evidence="2"/>
<dbReference type="InterPro" id="IPR000387">
    <property type="entry name" value="Tyr_Pase_dom"/>
</dbReference>
<dbReference type="GO" id="GO:0043409">
    <property type="term" value="P:negative regulation of MAPK cascade"/>
    <property type="evidence" value="ECO:0007669"/>
    <property type="project" value="TreeGrafter"/>
</dbReference>
<dbReference type="OMA" id="SADWQDS"/>
<dbReference type="InParanoid" id="A0A1X7VT86"/>
<dbReference type="PANTHER" id="PTHR10159:SF519">
    <property type="entry name" value="DUAL SPECIFICITY PROTEIN PHOSPHATASE MPK3"/>
    <property type="match status" value="1"/>
</dbReference>
<dbReference type="GO" id="GO:0017017">
    <property type="term" value="F:MAP kinase tyrosine/serine/threonine phosphatase activity"/>
    <property type="evidence" value="ECO:0007669"/>
    <property type="project" value="InterPro"/>
</dbReference>
<dbReference type="Gene3D" id="3.40.250.10">
    <property type="entry name" value="Rhodanese-like domain"/>
    <property type="match status" value="1"/>
</dbReference>
<feature type="compositionally biased region" description="Low complexity" evidence="5">
    <location>
        <begin position="161"/>
        <end position="177"/>
    </location>
</feature>
<feature type="region of interest" description="Disordered" evidence="5">
    <location>
        <begin position="158"/>
        <end position="179"/>
    </location>
</feature>
<dbReference type="Proteomes" id="UP000007879">
    <property type="component" value="Unassembled WGS sequence"/>
</dbReference>
<dbReference type="EnsemblMetazoa" id="Aqu2.1.42623_001">
    <property type="protein sequence ID" value="Aqu2.1.42623_001"/>
    <property type="gene ID" value="Aqu2.1.42623"/>
</dbReference>
<protein>
    <recommendedName>
        <fullName evidence="2">protein-tyrosine-phosphatase</fullName>
        <ecNumber evidence="2">3.1.3.48</ecNumber>
    </recommendedName>
</protein>
<proteinExistence type="inferred from homology"/>
<feature type="domain" description="Tyrosine-protein phosphatase" evidence="6">
    <location>
        <begin position="184"/>
        <end position="326"/>
    </location>
</feature>
<dbReference type="eggNOG" id="KOG1717">
    <property type="taxonomic scope" value="Eukaryota"/>
</dbReference>
<organism evidence="9">
    <name type="scientific">Amphimedon queenslandica</name>
    <name type="common">Sponge</name>
    <dbReference type="NCBI Taxonomy" id="400682"/>
    <lineage>
        <taxon>Eukaryota</taxon>
        <taxon>Metazoa</taxon>
        <taxon>Porifera</taxon>
        <taxon>Demospongiae</taxon>
        <taxon>Heteroscleromorpha</taxon>
        <taxon>Haplosclerida</taxon>
        <taxon>Niphatidae</taxon>
        <taxon>Amphimedon</taxon>
    </lineage>
</organism>
<evidence type="ECO:0000259" key="8">
    <source>
        <dbReference type="PROSITE" id="PS50206"/>
    </source>
</evidence>